<name>A0ABV2I7G0_9HYPH</name>
<protein>
    <submittedName>
        <fullName evidence="1">Uncharacterized protein</fullName>
    </submittedName>
</protein>
<evidence type="ECO:0000313" key="2">
    <source>
        <dbReference type="Proteomes" id="UP001549164"/>
    </source>
</evidence>
<gene>
    <name evidence="1" type="ORF">ABID12_000108</name>
</gene>
<dbReference type="EMBL" id="JBEPLY010000001">
    <property type="protein sequence ID" value="MET3598187.1"/>
    <property type="molecule type" value="Genomic_DNA"/>
</dbReference>
<accession>A0ABV2I7G0</accession>
<dbReference type="Proteomes" id="UP001549164">
    <property type="component" value="Unassembled WGS sequence"/>
</dbReference>
<comment type="caution">
    <text evidence="1">The sequence shown here is derived from an EMBL/GenBank/DDBJ whole genome shotgun (WGS) entry which is preliminary data.</text>
</comment>
<dbReference type="RefSeq" id="WP_354432670.1">
    <property type="nucleotide sequence ID" value="NZ_JBEPLY010000001.1"/>
</dbReference>
<proteinExistence type="predicted"/>
<keyword evidence="2" id="KW-1185">Reference proteome</keyword>
<organism evidence="1 2">
    <name type="scientific">Martelella mangrovi</name>
    <dbReference type="NCBI Taxonomy" id="1397477"/>
    <lineage>
        <taxon>Bacteria</taxon>
        <taxon>Pseudomonadati</taxon>
        <taxon>Pseudomonadota</taxon>
        <taxon>Alphaproteobacteria</taxon>
        <taxon>Hyphomicrobiales</taxon>
        <taxon>Aurantimonadaceae</taxon>
        <taxon>Martelella</taxon>
    </lineage>
</organism>
<reference evidence="1 2" key="1">
    <citation type="submission" date="2024-06" db="EMBL/GenBank/DDBJ databases">
        <title>Genomic Encyclopedia of Type Strains, Phase IV (KMG-IV): sequencing the most valuable type-strain genomes for metagenomic binning, comparative biology and taxonomic classification.</title>
        <authorList>
            <person name="Goeker M."/>
        </authorList>
    </citation>
    <scope>NUCLEOTIDE SEQUENCE [LARGE SCALE GENOMIC DNA]</scope>
    <source>
        <strain evidence="1 2">DSM 28102</strain>
    </source>
</reference>
<evidence type="ECO:0000313" key="1">
    <source>
        <dbReference type="EMBL" id="MET3598187.1"/>
    </source>
</evidence>
<sequence length="102" mass="11453">MRRVERRNRSWIFFGNAPRGVANLVYAIVRSHDAPYVKGRLSRRAAEQIKEDPGSDAILPGLIEQAMLDLFDDFFALAPSVEVEVAGDHSGVRKDPQERDTS</sequence>